<keyword evidence="2" id="KW-0238">DNA-binding</keyword>
<dbReference type="GO" id="GO:0043138">
    <property type="term" value="F:3'-5' DNA helicase activity"/>
    <property type="evidence" value="ECO:0007669"/>
    <property type="project" value="TreeGrafter"/>
</dbReference>
<proteinExistence type="inferred from homology"/>
<dbReference type="PANTHER" id="PTHR13710">
    <property type="entry name" value="DNA HELICASE RECQ FAMILY MEMBER"/>
    <property type="match status" value="1"/>
</dbReference>
<evidence type="ECO:0000256" key="2">
    <source>
        <dbReference type="ARBA" id="ARBA00023125"/>
    </source>
</evidence>
<dbReference type="SUPFAM" id="SSF52540">
    <property type="entry name" value="P-loop containing nucleoside triphosphate hydrolases"/>
    <property type="match status" value="1"/>
</dbReference>
<reference evidence="5 6" key="1">
    <citation type="journal article" date="2015" name="Sci. Rep.">
        <title>The power of single molecule real-time sequencing technology in the de novo assembly of a eukaryotic genome.</title>
        <authorList>
            <person name="Sakai H."/>
            <person name="Naito K."/>
            <person name="Ogiso-Tanaka E."/>
            <person name="Takahashi Y."/>
            <person name="Iseki K."/>
            <person name="Muto C."/>
            <person name="Satou K."/>
            <person name="Teruya K."/>
            <person name="Shiroma A."/>
            <person name="Shimoji M."/>
            <person name="Hirano T."/>
            <person name="Itoh T."/>
            <person name="Kaga A."/>
            <person name="Tomooka N."/>
        </authorList>
    </citation>
    <scope>NUCLEOTIDE SEQUENCE [LARGE SCALE GENOMIC DNA]</scope>
    <source>
        <strain evidence="6">cv. Shumari</strain>
    </source>
</reference>
<dbReference type="AlphaFoldDB" id="A0A0S3RWQ3"/>
<evidence type="ECO:0000256" key="4">
    <source>
        <dbReference type="ARBA" id="ARBA00023242"/>
    </source>
</evidence>
<dbReference type="GO" id="GO:0009378">
    <property type="term" value="F:four-way junction helicase activity"/>
    <property type="evidence" value="ECO:0007669"/>
    <property type="project" value="TreeGrafter"/>
</dbReference>
<accession>A0A0S3RWQ3</accession>
<evidence type="ECO:0000313" key="6">
    <source>
        <dbReference type="Proteomes" id="UP000291084"/>
    </source>
</evidence>
<name>A0A0S3RWQ3_PHAAN</name>
<organism evidence="5 6">
    <name type="scientific">Vigna angularis var. angularis</name>
    <dbReference type="NCBI Taxonomy" id="157739"/>
    <lineage>
        <taxon>Eukaryota</taxon>
        <taxon>Viridiplantae</taxon>
        <taxon>Streptophyta</taxon>
        <taxon>Embryophyta</taxon>
        <taxon>Tracheophyta</taxon>
        <taxon>Spermatophyta</taxon>
        <taxon>Magnoliopsida</taxon>
        <taxon>eudicotyledons</taxon>
        <taxon>Gunneridae</taxon>
        <taxon>Pentapetalae</taxon>
        <taxon>rosids</taxon>
        <taxon>fabids</taxon>
        <taxon>Fabales</taxon>
        <taxon>Fabaceae</taxon>
        <taxon>Papilionoideae</taxon>
        <taxon>50 kb inversion clade</taxon>
        <taxon>NPAAA clade</taxon>
        <taxon>indigoferoid/millettioid clade</taxon>
        <taxon>Phaseoleae</taxon>
        <taxon>Vigna</taxon>
    </lineage>
</organism>
<dbReference type="GO" id="GO:0005694">
    <property type="term" value="C:chromosome"/>
    <property type="evidence" value="ECO:0007669"/>
    <property type="project" value="TreeGrafter"/>
</dbReference>
<gene>
    <name evidence="5" type="primary">Vigan.04G232800</name>
    <name evidence="5" type="ORF">VIGAN_04232800</name>
</gene>
<dbReference type="PANTHER" id="PTHR13710:SF153">
    <property type="entry name" value="RECQ-LIKE DNA HELICASE BLM"/>
    <property type="match status" value="1"/>
</dbReference>
<dbReference type="GO" id="GO:0003677">
    <property type="term" value="F:DNA binding"/>
    <property type="evidence" value="ECO:0007669"/>
    <property type="project" value="UniProtKB-KW"/>
</dbReference>
<dbReference type="Gene3D" id="3.40.50.300">
    <property type="entry name" value="P-loop containing nucleotide triphosphate hydrolases"/>
    <property type="match status" value="1"/>
</dbReference>
<dbReference type="GO" id="GO:0005634">
    <property type="term" value="C:nucleus"/>
    <property type="evidence" value="ECO:0007669"/>
    <property type="project" value="TreeGrafter"/>
</dbReference>
<keyword evidence="6" id="KW-1185">Reference proteome</keyword>
<sequence length="190" mass="21469">MYSVFLDVANGETTSYDSLPLHSLPRCLCRLSSPAEQSLHRTSRRARPSAQSKALLATPIAIGTIASRGVDFSLLAFSPRAREKISRSSANRRLREPSLREPQTRMVTADAVLNNRFDRPNLKYEVIGKTKEPLKKLEQLLIDRFRNQCGIVYCLSKSECVEVSKFLNEKCKIKTVYYHAGLAAWQRIAP</sequence>
<dbReference type="EMBL" id="AP015037">
    <property type="protein sequence ID" value="BAT84863.1"/>
    <property type="molecule type" value="Genomic_DNA"/>
</dbReference>
<keyword evidence="4" id="KW-0539">Nucleus</keyword>
<evidence type="ECO:0000256" key="1">
    <source>
        <dbReference type="ARBA" id="ARBA00005446"/>
    </source>
</evidence>
<dbReference type="Proteomes" id="UP000291084">
    <property type="component" value="Chromosome 4"/>
</dbReference>
<dbReference type="InterPro" id="IPR027417">
    <property type="entry name" value="P-loop_NTPase"/>
</dbReference>
<keyword evidence="3" id="KW-0413">Isomerase</keyword>
<evidence type="ECO:0000256" key="3">
    <source>
        <dbReference type="ARBA" id="ARBA00023235"/>
    </source>
</evidence>
<dbReference type="GO" id="GO:0005737">
    <property type="term" value="C:cytoplasm"/>
    <property type="evidence" value="ECO:0007669"/>
    <property type="project" value="TreeGrafter"/>
</dbReference>
<comment type="similarity">
    <text evidence="1">Belongs to the helicase family. RecQ subfamily.</text>
</comment>
<evidence type="ECO:0008006" key="7">
    <source>
        <dbReference type="Google" id="ProtNLM"/>
    </source>
</evidence>
<dbReference type="GO" id="GO:0000724">
    <property type="term" value="P:double-strand break repair via homologous recombination"/>
    <property type="evidence" value="ECO:0007669"/>
    <property type="project" value="TreeGrafter"/>
</dbReference>
<evidence type="ECO:0000313" key="5">
    <source>
        <dbReference type="EMBL" id="BAT84863.1"/>
    </source>
</evidence>
<protein>
    <recommendedName>
        <fullName evidence="7">Helicase C-terminal domain-containing protein</fullName>
    </recommendedName>
</protein>